<dbReference type="AlphaFoldDB" id="A0A8T9MZA0"/>
<dbReference type="KEGG" id="ckh:LVJ77_05210"/>
<name>A0A8T9MZA0_9NEIS</name>
<keyword evidence="1" id="KW-0472">Membrane</keyword>
<accession>A0A8T9MZA0</accession>
<evidence type="ECO:0000256" key="1">
    <source>
        <dbReference type="SAM" id="Phobius"/>
    </source>
</evidence>
<dbReference type="Proteomes" id="UP000831534">
    <property type="component" value="Chromosome"/>
</dbReference>
<proteinExistence type="predicted"/>
<evidence type="ECO:0000313" key="2">
    <source>
        <dbReference type="EMBL" id="UOP05522.1"/>
    </source>
</evidence>
<keyword evidence="3" id="KW-1185">Reference proteome</keyword>
<reference evidence="2" key="2">
    <citation type="submission" date="2024-09" db="EMBL/GenBank/DDBJ databases">
        <authorList>
            <person name="Veyrier F.J."/>
        </authorList>
    </citation>
    <scope>NUCLEOTIDE SEQUENCE</scope>
    <source>
        <strain evidence="2">17694</strain>
    </source>
</reference>
<dbReference type="RefSeq" id="WP_156900942.1">
    <property type="nucleotide sequence ID" value="NZ_CP091521.1"/>
</dbReference>
<feature type="transmembrane region" description="Helical" evidence="1">
    <location>
        <begin position="40"/>
        <end position="70"/>
    </location>
</feature>
<dbReference type="EMBL" id="CP091521">
    <property type="protein sequence ID" value="UOP05522.1"/>
    <property type="molecule type" value="Genomic_DNA"/>
</dbReference>
<gene>
    <name evidence="2" type="ORF">LVJ77_05210</name>
</gene>
<sequence length="74" mass="8183">MEKEYGIFARLAFGAATFVYAWLAMIIIDPTLTKTSDPDFTIAWIAAGLAVVFPFTGLYSFLVCTIAIVVRLMK</sequence>
<organism evidence="2 3">
    <name type="scientific">Conchiformibius kuhniae</name>
    <dbReference type="NCBI Taxonomy" id="211502"/>
    <lineage>
        <taxon>Bacteria</taxon>
        <taxon>Pseudomonadati</taxon>
        <taxon>Pseudomonadota</taxon>
        <taxon>Betaproteobacteria</taxon>
        <taxon>Neisseriales</taxon>
        <taxon>Neisseriaceae</taxon>
        <taxon>Conchiformibius</taxon>
    </lineage>
</organism>
<keyword evidence="1" id="KW-1133">Transmembrane helix</keyword>
<reference evidence="2" key="1">
    <citation type="journal article" date="2022" name="Res Sq">
        <title>Evolution of multicellular longitudinally dividing oral cavity symbionts (Neisseriaceae).</title>
        <authorList>
            <person name="Nyongesa S."/>
            <person name="Weber P."/>
            <person name="Bernet E."/>
            <person name="Pullido F."/>
            <person name="Nieckarz M."/>
            <person name="Delaby M."/>
            <person name="Nieves C."/>
            <person name="Viehboeck T."/>
            <person name="Krause N."/>
            <person name="Rivera-Millot A."/>
            <person name="Nakamura A."/>
            <person name="Vischer N."/>
            <person name="VanNieuwenhze M."/>
            <person name="Brun Y."/>
            <person name="Cava F."/>
            <person name="Bulgheresi S."/>
            <person name="Veyrier F."/>
        </authorList>
    </citation>
    <scope>NUCLEOTIDE SEQUENCE</scope>
    <source>
        <strain evidence="2">17694</strain>
    </source>
</reference>
<evidence type="ECO:0000313" key="3">
    <source>
        <dbReference type="Proteomes" id="UP000831534"/>
    </source>
</evidence>
<keyword evidence="1" id="KW-0812">Transmembrane</keyword>
<feature type="transmembrane region" description="Helical" evidence="1">
    <location>
        <begin position="7"/>
        <end position="28"/>
    </location>
</feature>
<protein>
    <submittedName>
        <fullName evidence="2">Uncharacterized protein</fullName>
    </submittedName>
</protein>